<evidence type="ECO:0000256" key="3">
    <source>
        <dbReference type="ARBA" id="ARBA00023163"/>
    </source>
</evidence>
<dbReference type="PROSITE" id="PS50977">
    <property type="entry name" value="HTH_TETR_2"/>
    <property type="match status" value="1"/>
</dbReference>
<dbReference type="RefSeq" id="WP_344240644.1">
    <property type="nucleotide sequence ID" value="NZ_BAAAHH010000009.1"/>
</dbReference>
<comment type="caution">
    <text evidence="7">The sequence shown here is derived from an EMBL/GenBank/DDBJ whole genome shotgun (WGS) entry which is preliminary data.</text>
</comment>
<feature type="DNA-binding region" description="H-T-H motif" evidence="4">
    <location>
        <begin position="54"/>
        <end position="73"/>
    </location>
</feature>
<name>A0ABP4BIP0_9ACTN</name>
<dbReference type="InterPro" id="IPR050109">
    <property type="entry name" value="HTH-type_TetR-like_transc_reg"/>
</dbReference>
<gene>
    <name evidence="7" type="ORF">GCM10009550_27870</name>
</gene>
<protein>
    <recommendedName>
        <fullName evidence="6">HTH tetR-type domain-containing protein</fullName>
    </recommendedName>
</protein>
<sequence length="231" mass="25826">MTKPVAPSAPAEEAARPAENPPRRRRLTAEARKSSILAAARRAFIETGDMNGTTIKVIAEHSGISEGVIYRHFESKDQLFFEAVVEPLKQAVDDLVAATAAVDMDQPLTPERQLKAMTGLYRQLISTLEEILPLLGLVLFGDPQVARRFYQENFMVAMDRLAEAWREVEHRYGYPFESPDISARAVMGIALVMALESHHGKGFDRHRAMNLISDGTVKGFFPPLEPARRRQ</sequence>
<keyword evidence="8" id="KW-1185">Reference proteome</keyword>
<dbReference type="PANTHER" id="PTHR30055">
    <property type="entry name" value="HTH-TYPE TRANSCRIPTIONAL REGULATOR RUTR"/>
    <property type="match status" value="1"/>
</dbReference>
<dbReference type="Proteomes" id="UP001500665">
    <property type="component" value="Unassembled WGS sequence"/>
</dbReference>
<dbReference type="PANTHER" id="PTHR30055:SF234">
    <property type="entry name" value="HTH-TYPE TRANSCRIPTIONAL REGULATOR BETI"/>
    <property type="match status" value="1"/>
</dbReference>
<evidence type="ECO:0000313" key="8">
    <source>
        <dbReference type="Proteomes" id="UP001500665"/>
    </source>
</evidence>
<feature type="region of interest" description="Disordered" evidence="5">
    <location>
        <begin position="1"/>
        <end position="31"/>
    </location>
</feature>
<reference evidence="8" key="1">
    <citation type="journal article" date="2019" name="Int. J. Syst. Evol. Microbiol.">
        <title>The Global Catalogue of Microorganisms (GCM) 10K type strain sequencing project: providing services to taxonomists for standard genome sequencing and annotation.</title>
        <authorList>
            <consortium name="The Broad Institute Genomics Platform"/>
            <consortium name="The Broad Institute Genome Sequencing Center for Infectious Disease"/>
            <person name="Wu L."/>
            <person name="Ma J."/>
        </authorList>
    </citation>
    <scope>NUCLEOTIDE SEQUENCE [LARGE SCALE GENOMIC DNA]</scope>
    <source>
        <strain evidence="8">JCM 10696</strain>
    </source>
</reference>
<accession>A0ABP4BIP0</accession>
<organism evidence="7 8">
    <name type="scientific">Actinocorallia libanotica</name>
    <dbReference type="NCBI Taxonomy" id="46162"/>
    <lineage>
        <taxon>Bacteria</taxon>
        <taxon>Bacillati</taxon>
        <taxon>Actinomycetota</taxon>
        <taxon>Actinomycetes</taxon>
        <taxon>Streptosporangiales</taxon>
        <taxon>Thermomonosporaceae</taxon>
        <taxon>Actinocorallia</taxon>
    </lineage>
</organism>
<dbReference type="InterPro" id="IPR001647">
    <property type="entry name" value="HTH_TetR"/>
</dbReference>
<dbReference type="Pfam" id="PF00440">
    <property type="entry name" value="TetR_N"/>
    <property type="match status" value="1"/>
</dbReference>
<evidence type="ECO:0000313" key="7">
    <source>
        <dbReference type="EMBL" id="GAA0949906.1"/>
    </source>
</evidence>
<keyword evidence="1" id="KW-0805">Transcription regulation</keyword>
<feature type="domain" description="HTH tetR-type" evidence="6">
    <location>
        <begin position="30"/>
        <end position="91"/>
    </location>
</feature>
<dbReference type="InterPro" id="IPR009057">
    <property type="entry name" value="Homeodomain-like_sf"/>
</dbReference>
<evidence type="ECO:0000256" key="1">
    <source>
        <dbReference type="ARBA" id="ARBA00023015"/>
    </source>
</evidence>
<evidence type="ECO:0000256" key="5">
    <source>
        <dbReference type="SAM" id="MobiDB-lite"/>
    </source>
</evidence>
<feature type="compositionally biased region" description="Low complexity" evidence="5">
    <location>
        <begin position="1"/>
        <end position="12"/>
    </location>
</feature>
<evidence type="ECO:0000259" key="6">
    <source>
        <dbReference type="PROSITE" id="PS50977"/>
    </source>
</evidence>
<evidence type="ECO:0000256" key="2">
    <source>
        <dbReference type="ARBA" id="ARBA00023125"/>
    </source>
</evidence>
<proteinExistence type="predicted"/>
<keyword evidence="2 4" id="KW-0238">DNA-binding</keyword>
<dbReference type="Gene3D" id="1.10.357.10">
    <property type="entry name" value="Tetracycline Repressor, domain 2"/>
    <property type="match status" value="1"/>
</dbReference>
<keyword evidence="3" id="KW-0804">Transcription</keyword>
<evidence type="ECO:0000256" key="4">
    <source>
        <dbReference type="PROSITE-ProRule" id="PRU00335"/>
    </source>
</evidence>
<dbReference type="SUPFAM" id="SSF46689">
    <property type="entry name" value="Homeodomain-like"/>
    <property type="match status" value="1"/>
</dbReference>
<dbReference type="EMBL" id="BAAAHH010000009">
    <property type="protein sequence ID" value="GAA0949906.1"/>
    <property type="molecule type" value="Genomic_DNA"/>
</dbReference>